<reference evidence="4 5" key="1">
    <citation type="submission" date="2018-11" db="EMBL/GenBank/DDBJ databases">
        <authorList>
            <person name="Li F."/>
        </authorList>
    </citation>
    <scope>NUCLEOTIDE SEQUENCE [LARGE SCALE GENOMIC DNA]</scope>
    <source>
        <strain evidence="4 5">Gsoil 818</strain>
    </source>
</reference>
<gene>
    <name evidence="4" type="ORF">EFL26_08755</name>
</gene>
<organism evidence="4 5">
    <name type="scientific">Nocardioides pocheonensis</name>
    <dbReference type="NCBI Taxonomy" id="661485"/>
    <lineage>
        <taxon>Bacteria</taxon>
        <taxon>Bacillati</taxon>
        <taxon>Actinomycetota</taxon>
        <taxon>Actinomycetes</taxon>
        <taxon>Propionibacteriales</taxon>
        <taxon>Nocardioidaceae</taxon>
        <taxon>Nocardioides</taxon>
    </lineage>
</organism>
<feature type="transmembrane region" description="Helical" evidence="1">
    <location>
        <begin position="272"/>
        <end position="291"/>
    </location>
</feature>
<dbReference type="GO" id="GO:0009103">
    <property type="term" value="P:lipopolysaccharide biosynthetic process"/>
    <property type="evidence" value="ECO:0007669"/>
    <property type="project" value="TreeGrafter"/>
</dbReference>
<feature type="transmembrane region" description="Helical" evidence="1">
    <location>
        <begin position="398"/>
        <end position="416"/>
    </location>
</feature>
<dbReference type="PANTHER" id="PTHR23028">
    <property type="entry name" value="ACETYLTRANSFERASE"/>
    <property type="match status" value="1"/>
</dbReference>
<dbReference type="OrthoDB" id="9807745at2"/>
<feature type="chain" id="PRO_5038676537" evidence="2">
    <location>
        <begin position="20"/>
        <end position="472"/>
    </location>
</feature>
<dbReference type="Pfam" id="PF01757">
    <property type="entry name" value="Acyl_transf_3"/>
    <property type="match status" value="1"/>
</dbReference>
<dbReference type="GO" id="GO:0016020">
    <property type="term" value="C:membrane"/>
    <property type="evidence" value="ECO:0007669"/>
    <property type="project" value="TreeGrafter"/>
</dbReference>
<feature type="transmembrane region" description="Helical" evidence="1">
    <location>
        <begin position="328"/>
        <end position="347"/>
    </location>
</feature>
<keyword evidence="4" id="KW-0012">Acyltransferase</keyword>
<feature type="transmembrane region" description="Helical" evidence="1">
    <location>
        <begin position="67"/>
        <end position="89"/>
    </location>
</feature>
<feature type="signal peptide" evidence="2">
    <location>
        <begin position="1"/>
        <end position="19"/>
    </location>
</feature>
<feature type="transmembrane region" description="Helical" evidence="1">
    <location>
        <begin position="247"/>
        <end position="266"/>
    </location>
</feature>
<feature type="transmembrane region" description="Helical" evidence="1">
    <location>
        <begin position="359"/>
        <end position="378"/>
    </location>
</feature>
<feature type="transmembrane region" description="Helical" evidence="1">
    <location>
        <begin position="303"/>
        <end position="322"/>
    </location>
</feature>
<feature type="transmembrane region" description="Helical" evidence="1">
    <location>
        <begin position="215"/>
        <end position="235"/>
    </location>
</feature>
<evidence type="ECO:0000256" key="2">
    <source>
        <dbReference type="SAM" id="SignalP"/>
    </source>
</evidence>
<keyword evidence="4" id="KW-0808">Transferase</keyword>
<dbReference type="InterPro" id="IPR002656">
    <property type="entry name" value="Acyl_transf_3_dom"/>
</dbReference>
<dbReference type="PANTHER" id="PTHR23028:SF53">
    <property type="entry name" value="ACYL_TRANSF_3 DOMAIN-CONTAINING PROTEIN"/>
    <property type="match status" value="1"/>
</dbReference>
<sequence length="472" mass="50693">MFALATTVVLMAGVCRSAASVSVGGCGMSHVSAYLPPDGEPQGFEGSSAGPRSGRRGTGGFVAKSAVIAPLTGVRLVAAVWVVLFHIYLYNGDDLSARHPAVDAVVGPIVSQGDLGVDLFFLLSGFVLAHNYLERLGEGPSLSGAVSFLWLRVARVWPLYMVAIVGGGLLLSLRFWLWGSQPNVPLTVPHFVAQVFMVQQWGAANVPNTSWTGPAWSISAEWLAYLCFPVLAIAVWRLRRYAGPRTLVALGGMVLLPTLVWTAVAQTQAAPYMWLVRLASEFTCGALLSAATRHELPRLTRASGWLAPAAIALGAAWLYVAGLTGRSWLGPLVLAVFPILLLGLAHGDSPVHRWLGSRPMVLGGGVSFALYLVHVPLLKLFRDALDHDALPISPRNQLYGELAIAALSLLIAWALFRHVEEPARHRLRAVGPRVAELPAAVRRIRLPESSRIVRVAPATEHVVQQQAVRSIC</sequence>
<keyword evidence="1" id="KW-0812">Transmembrane</keyword>
<comment type="caution">
    <text evidence="4">The sequence shown here is derived from an EMBL/GenBank/DDBJ whole genome shotgun (WGS) entry which is preliminary data.</text>
</comment>
<keyword evidence="2" id="KW-0732">Signal</keyword>
<keyword evidence="1" id="KW-0472">Membrane</keyword>
<evidence type="ECO:0000313" key="5">
    <source>
        <dbReference type="Proteomes" id="UP000279994"/>
    </source>
</evidence>
<feature type="domain" description="Acyltransferase 3" evidence="3">
    <location>
        <begin position="71"/>
        <end position="416"/>
    </location>
</feature>
<dbReference type="GO" id="GO:0016747">
    <property type="term" value="F:acyltransferase activity, transferring groups other than amino-acyl groups"/>
    <property type="evidence" value="ECO:0007669"/>
    <property type="project" value="InterPro"/>
</dbReference>
<dbReference type="AlphaFoldDB" id="A0A3N0GS80"/>
<dbReference type="Proteomes" id="UP000279994">
    <property type="component" value="Unassembled WGS sequence"/>
</dbReference>
<keyword evidence="5" id="KW-1185">Reference proteome</keyword>
<accession>A0A3N0GS80</accession>
<dbReference type="EMBL" id="RJSF01000030">
    <property type="protein sequence ID" value="RNM15279.1"/>
    <property type="molecule type" value="Genomic_DNA"/>
</dbReference>
<dbReference type="InterPro" id="IPR050879">
    <property type="entry name" value="Acyltransferase_3"/>
</dbReference>
<protein>
    <submittedName>
        <fullName evidence="4">Acyltransferase</fullName>
    </submittedName>
</protein>
<proteinExistence type="predicted"/>
<evidence type="ECO:0000259" key="3">
    <source>
        <dbReference type="Pfam" id="PF01757"/>
    </source>
</evidence>
<name>A0A3N0GS80_9ACTN</name>
<feature type="transmembrane region" description="Helical" evidence="1">
    <location>
        <begin position="157"/>
        <end position="177"/>
    </location>
</feature>
<evidence type="ECO:0000313" key="4">
    <source>
        <dbReference type="EMBL" id="RNM15279.1"/>
    </source>
</evidence>
<keyword evidence="1" id="KW-1133">Transmembrane helix</keyword>
<evidence type="ECO:0000256" key="1">
    <source>
        <dbReference type="SAM" id="Phobius"/>
    </source>
</evidence>